<name>A0A1I3RDL1_9PLAN</name>
<evidence type="ECO:0000313" key="1">
    <source>
        <dbReference type="EMBL" id="SFJ43441.1"/>
    </source>
</evidence>
<organism evidence="1 2">
    <name type="scientific">Planctomicrobium piriforme</name>
    <dbReference type="NCBI Taxonomy" id="1576369"/>
    <lineage>
        <taxon>Bacteria</taxon>
        <taxon>Pseudomonadati</taxon>
        <taxon>Planctomycetota</taxon>
        <taxon>Planctomycetia</taxon>
        <taxon>Planctomycetales</taxon>
        <taxon>Planctomycetaceae</taxon>
        <taxon>Planctomicrobium</taxon>
    </lineage>
</organism>
<gene>
    <name evidence="1" type="ORF">SAMN05421753_12071</name>
</gene>
<reference evidence="2" key="1">
    <citation type="submission" date="2016-10" db="EMBL/GenBank/DDBJ databases">
        <authorList>
            <person name="Varghese N."/>
            <person name="Submissions S."/>
        </authorList>
    </citation>
    <scope>NUCLEOTIDE SEQUENCE [LARGE SCALE GENOMIC DNA]</scope>
    <source>
        <strain evidence="2">DSM 26348</strain>
    </source>
</reference>
<dbReference type="Proteomes" id="UP000199518">
    <property type="component" value="Unassembled WGS sequence"/>
</dbReference>
<keyword evidence="2" id="KW-1185">Reference proteome</keyword>
<dbReference type="STRING" id="1576369.SAMN05421753_12071"/>
<accession>A0A1I3RDL1</accession>
<protein>
    <submittedName>
        <fullName evidence="1">Uncharacterized protein</fullName>
    </submittedName>
</protein>
<dbReference type="EMBL" id="FOQD01000020">
    <property type="protein sequence ID" value="SFJ43441.1"/>
    <property type="molecule type" value="Genomic_DNA"/>
</dbReference>
<evidence type="ECO:0000313" key="2">
    <source>
        <dbReference type="Proteomes" id="UP000199518"/>
    </source>
</evidence>
<proteinExistence type="predicted"/>
<dbReference type="AlphaFoldDB" id="A0A1I3RDL1"/>
<sequence>MHRFLKIASPRFGVSVAEKFDSGYGAKGGAIGNVLAGRTP</sequence>